<gene>
    <name evidence="1" type="ORF">HPB47_019598</name>
</gene>
<dbReference type="Proteomes" id="UP000805193">
    <property type="component" value="Unassembled WGS sequence"/>
</dbReference>
<reference evidence="1 2" key="1">
    <citation type="journal article" date="2020" name="Cell">
        <title>Large-Scale Comparative Analyses of Tick Genomes Elucidate Their Genetic Diversity and Vector Capacities.</title>
        <authorList>
            <consortium name="Tick Genome and Microbiome Consortium (TIGMIC)"/>
            <person name="Jia N."/>
            <person name="Wang J."/>
            <person name="Shi W."/>
            <person name="Du L."/>
            <person name="Sun Y."/>
            <person name="Zhan W."/>
            <person name="Jiang J.F."/>
            <person name="Wang Q."/>
            <person name="Zhang B."/>
            <person name="Ji P."/>
            <person name="Bell-Sakyi L."/>
            <person name="Cui X.M."/>
            <person name="Yuan T.T."/>
            <person name="Jiang B.G."/>
            <person name="Yang W.F."/>
            <person name="Lam T.T."/>
            <person name="Chang Q.C."/>
            <person name="Ding S.J."/>
            <person name="Wang X.J."/>
            <person name="Zhu J.G."/>
            <person name="Ruan X.D."/>
            <person name="Zhao L."/>
            <person name="Wei J.T."/>
            <person name="Ye R.Z."/>
            <person name="Que T.C."/>
            <person name="Du C.H."/>
            <person name="Zhou Y.H."/>
            <person name="Cheng J.X."/>
            <person name="Dai P.F."/>
            <person name="Guo W.B."/>
            <person name="Han X.H."/>
            <person name="Huang E.J."/>
            <person name="Li L.F."/>
            <person name="Wei W."/>
            <person name="Gao Y.C."/>
            <person name="Liu J.Z."/>
            <person name="Shao H.Z."/>
            <person name="Wang X."/>
            <person name="Wang C.C."/>
            <person name="Yang T.C."/>
            <person name="Huo Q.B."/>
            <person name="Li W."/>
            <person name="Chen H.Y."/>
            <person name="Chen S.E."/>
            <person name="Zhou L.G."/>
            <person name="Ni X.B."/>
            <person name="Tian J.H."/>
            <person name="Sheng Y."/>
            <person name="Liu T."/>
            <person name="Pan Y.S."/>
            <person name="Xia L.Y."/>
            <person name="Li J."/>
            <person name="Zhao F."/>
            <person name="Cao W.C."/>
        </authorList>
    </citation>
    <scope>NUCLEOTIDE SEQUENCE [LARGE SCALE GENOMIC DNA]</scope>
    <source>
        <strain evidence="1">Iper-2018</strain>
    </source>
</reference>
<keyword evidence="2" id="KW-1185">Reference proteome</keyword>
<organism evidence="1 2">
    <name type="scientific">Ixodes persulcatus</name>
    <name type="common">Taiga tick</name>
    <dbReference type="NCBI Taxonomy" id="34615"/>
    <lineage>
        <taxon>Eukaryota</taxon>
        <taxon>Metazoa</taxon>
        <taxon>Ecdysozoa</taxon>
        <taxon>Arthropoda</taxon>
        <taxon>Chelicerata</taxon>
        <taxon>Arachnida</taxon>
        <taxon>Acari</taxon>
        <taxon>Parasitiformes</taxon>
        <taxon>Ixodida</taxon>
        <taxon>Ixodoidea</taxon>
        <taxon>Ixodidae</taxon>
        <taxon>Ixodinae</taxon>
        <taxon>Ixodes</taxon>
    </lineage>
</organism>
<comment type="caution">
    <text evidence="1">The sequence shown here is derived from an EMBL/GenBank/DDBJ whole genome shotgun (WGS) entry which is preliminary data.</text>
</comment>
<proteinExistence type="predicted"/>
<accession>A0AC60QHR4</accession>
<protein>
    <submittedName>
        <fullName evidence="1">Uncharacterized protein</fullName>
    </submittedName>
</protein>
<name>A0AC60QHR4_IXOPE</name>
<dbReference type="EMBL" id="JABSTQ010009032">
    <property type="protein sequence ID" value="KAG0433788.1"/>
    <property type="molecule type" value="Genomic_DNA"/>
</dbReference>
<evidence type="ECO:0000313" key="1">
    <source>
        <dbReference type="EMBL" id="KAG0433788.1"/>
    </source>
</evidence>
<evidence type="ECO:0000313" key="2">
    <source>
        <dbReference type="Proteomes" id="UP000805193"/>
    </source>
</evidence>
<sequence length="76" mass="8217">MGSVINPTFMSRVLRLSATPQADSWRSDHLQIVIGKPPKAPLRTCQVVDRTVLGEALNAGHPFTSETLSCTLRAAT</sequence>